<dbReference type="GO" id="GO:0016491">
    <property type="term" value="F:oxidoreductase activity"/>
    <property type="evidence" value="ECO:0007669"/>
    <property type="project" value="InterPro"/>
</dbReference>
<keyword evidence="3" id="KW-1185">Reference proteome</keyword>
<reference evidence="2 3" key="1">
    <citation type="submission" date="2013-03" db="EMBL/GenBank/DDBJ databases">
        <title>The Genome Sequence of Phialophora europaea CBS 101466.</title>
        <authorList>
            <consortium name="The Broad Institute Genomics Platform"/>
            <person name="Cuomo C."/>
            <person name="de Hoog S."/>
            <person name="Gorbushina A."/>
            <person name="Walker B."/>
            <person name="Young S.K."/>
            <person name="Zeng Q."/>
            <person name="Gargeya S."/>
            <person name="Fitzgerald M."/>
            <person name="Haas B."/>
            <person name="Abouelleil A."/>
            <person name="Allen A.W."/>
            <person name="Alvarado L."/>
            <person name="Arachchi H.M."/>
            <person name="Berlin A.M."/>
            <person name="Chapman S.B."/>
            <person name="Gainer-Dewar J."/>
            <person name="Goldberg J."/>
            <person name="Griggs A."/>
            <person name="Gujja S."/>
            <person name="Hansen M."/>
            <person name="Howarth C."/>
            <person name="Imamovic A."/>
            <person name="Ireland A."/>
            <person name="Larimer J."/>
            <person name="McCowan C."/>
            <person name="Murphy C."/>
            <person name="Pearson M."/>
            <person name="Poon T.W."/>
            <person name="Priest M."/>
            <person name="Roberts A."/>
            <person name="Saif S."/>
            <person name="Shea T."/>
            <person name="Sisk P."/>
            <person name="Sykes S."/>
            <person name="Wortman J."/>
            <person name="Nusbaum C."/>
            <person name="Birren B."/>
        </authorList>
    </citation>
    <scope>NUCLEOTIDE SEQUENCE [LARGE SCALE GENOMIC DNA]</scope>
    <source>
        <strain evidence="2 3">CBS 101466</strain>
    </source>
</reference>
<dbReference type="PANTHER" id="PTHR44013:SF1">
    <property type="entry name" value="ZINC-TYPE ALCOHOL DEHYDROGENASE-LIKE PROTEIN C16A3.02C"/>
    <property type="match status" value="1"/>
</dbReference>
<accession>W2RVY4</accession>
<protein>
    <recommendedName>
        <fullName evidence="1">Enoyl reductase (ER) domain-containing protein</fullName>
    </recommendedName>
</protein>
<dbReference type="InterPro" id="IPR036291">
    <property type="entry name" value="NAD(P)-bd_dom_sf"/>
</dbReference>
<evidence type="ECO:0000313" key="2">
    <source>
        <dbReference type="EMBL" id="ETN39908.1"/>
    </source>
</evidence>
<organism evidence="2 3">
    <name type="scientific">Cyphellophora europaea (strain CBS 101466)</name>
    <name type="common">Phialophora europaea</name>
    <dbReference type="NCBI Taxonomy" id="1220924"/>
    <lineage>
        <taxon>Eukaryota</taxon>
        <taxon>Fungi</taxon>
        <taxon>Dikarya</taxon>
        <taxon>Ascomycota</taxon>
        <taxon>Pezizomycotina</taxon>
        <taxon>Eurotiomycetes</taxon>
        <taxon>Chaetothyriomycetidae</taxon>
        <taxon>Chaetothyriales</taxon>
        <taxon>Cyphellophoraceae</taxon>
        <taxon>Cyphellophora</taxon>
    </lineage>
</organism>
<dbReference type="Gene3D" id="3.40.50.720">
    <property type="entry name" value="NAD(P)-binding Rossmann-like Domain"/>
    <property type="match status" value="1"/>
</dbReference>
<dbReference type="InParanoid" id="W2RVY4"/>
<dbReference type="EMBL" id="KB822721">
    <property type="protein sequence ID" value="ETN39908.1"/>
    <property type="molecule type" value="Genomic_DNA"/>
</dbReference>
<dbReference type="InterPro" id="IPR013154">
    <property type="entry name" value="ADH-like_N"/>
</dbReference>
<dbReference type="CDD" id="cd08267">
    <property type="entry name" value="MDR1"/>
    <property type="match status" value="1"/>
</dbReference>
<dbReference type="Pfam" id="PF08240">
    <property type="entry name" value="ADH_N"/>
    <property type="match status" value="1"/>
</dbReference>
<proteinExistence type="predicted"/>
<dbReference type="InterPro" id="IPR011032">
    <property type="entry name" value="GroES-like_sf"/>
</dbReference>
<sequence length="346" mass="37386">MSNEPLIPNTMRAHLFTSTSPTLEANLTLNPTAPLPKHAKSLAPNQSLVRVLATAINPADYKFPSFPLIGRLLVARPSAPGIDFAGRVTTSGAGHLFKDGTIVFGRLLKPQKHGTLGEYVVASDAEVVPLPQDVDPGDAACLGTAATTMYQCIVPHVKRGDSVFINGGSGGTGTFGIQIAKQMGCWVATTCSEANVGLCRELGADEVIDYRKDPVVDRLKGTGKKFQLVVDNVGLDPDIWGRVQEYTSEGAKFVQVGLPVSVWGMMSLLKSDLLPTWLGAPKRRFLMHNVGTDTKILTHLGRWLQEGKIKVVKDRVYPYEEAKQAFSQLRAGRSRGKIVIQGLTEV</sequence>
<evidence type="ECO:0000313" key="3">
    <source>
        <dbReference type="Proteomes" id="UP000030752"/>
    </source>
</evidence>
<dbReference type="Proteomes" id="UP000030752">
    <property type="component" value="Unassembled WGS sequence"/>
</dbReference>
<dbReference type="Pfam" id="PF13602">
    <property type="entry name" value="ADH_zinc_N_2"/>
    <property type="match status" value="1"/>
</dbReference>
<dbReference type="VEuPathDB" id="FungiDB:HMPREF1541_06134"/>
<dbReference type="InterPro" id="IPR052733">
    <property type="entry name" value="Chloroplast_QOR"/>
</dbReference>
<gene>
    <name evidence="2" type="ORF">HMPREF1541_06134</name>
</gene>
<dbReference type="GeneID" id="19973473"/>
<dbReference type="SUPFAM" id="SSF51735">
    <property type="entry name" value="NAD(P)-binding Rossmann-fold domains"/>
    <property type="match status" value="1"/>
</dbReference>
<dbReference type="InterPro" id="IPR020843">
    <property type="entry name" value="ER"/>
</dbReference>
<dbReference type="OrthoDB" id="201656at2759"/>
<dbReference type="AlphaFoldDB" id="W2RVY4"/>
<dbReference type="PANTHER" id="PTHR44013">
    <property type="entry name" value="ZINC-TYPE ALCOHOL DEHYDROGENASE-LIKE PROTEIN C16A3.02C"/>
    <property type="match status" value="1"/>
</dbReference>
<dbReference type="SMART" id="SM00829">
    <property type="entry name" value="PKS_ER"/>
    <property type="match status" value="1"/>
</dbReference>
<feature type="domain" description="Enoyl reductase (ER)" evidence="1">
    <location>
        <begin position="22"/>
        <end position="340"/>
    </location>
</feature>
<evidence type="ECO:0000259" key="1">
    <source>
        <dbReference type="SMART" id="SM00829"/>
    </source>
</evidence>
<dbReference type="RefSeq" id="XP_008718693.1">
    <property type="nucleotide sequence ID" value="XM_008720471.1"/>
</dbReference>
<dbReference type="HOGENOM" id="CLU_026673_3_3_1"/>
<dbReference type="eggNOG" id="KOG1198">
    <property type="taxonomic scope" value="Eukaryota"/>
</dbReference>
<name>W2RVY4_CYPE1</name>
<dbReference type="STRING" id="1220924.W2RVY4"/>
<dbReference type="SUPFAM" id="SSF50129">
    <property type="entry name" value="GroES-like"/>
    <property type="match status" value="1"/>
</dbReference>
<dbReference type="Gene3D" id="3.90.180.10">
    <property type="entry name" value="Medium-chain alcohol dehydrogenases, catalytic domain"/>
    <property type="match status" value="1"/>
</dbReference>